<sequence length="164" mass="18524">MHAPTSPTNNKHDCPRRFICRLLFPLVGLFVFPCRATKASGSLSKLHPLSLSLSLFLLLLLLLQYAGWWWRCTVVHLASGTIESTTSPQWFASERFTGRGKQSSIKERGRAVQWLAKRLSAVGEVLFLLGQRTGPFVYTVYGPAWATGYPCLFSRQEHVKVPRF</sequence>
<keyword evidence="3" id="KW-1185">Reference proteome</keyword>
<keyword evidence="1" id="KW-1133">Transmembrane helix</keyword>
<evidence type="ECO:0000313" key="3">
    <source>
        <dbReference type="Proteomes" id="UP000777438"/>
    </source>
</evidence>
<dbReference type="EMBL" id="JAGPYM010000003">
    <property type="protein sequence ID" value="KAH6897361.1"/>
    <property type="molecule type" value="Genomic_DNA"/>
</dbReference>
<dbReference type="Proteomes" id="UP000777438">
    <property type="component" value="Unassembled WGS sequence"/>
</dbReference>
<feature type="transmembrane region" description="Helical" evidence="1">
    <location>
        <begin position="46"/>
        <end position="63"/>
    </location>
</feature>
<name>A0A9P8WF55_9HYPO</name>
<keyword evidence="1" id="KW-0472">Membrane</keyword>
<reference evidence="2 3" key="1">
    <citation type="journal article" date="2021" name="Nat. Commun.">
        <title>Genetic determinants of endophytism in the Arabidopsis root mycobiome.</title>
        <authorList>
            <person name="Mesny F."/>
            <person name="Miyauchi S."/>
            <person name="Thiergart T."/>
            <person name="Pickel B."/>
            <person name="Atanasova L."/>
            <person name="Karlsson M."/>
            <person name="Huettel B."/>
            <person name="Barry K.W."/>
            <person name="Haridas S."/>
            <person name="Chen C."/>
            <person name="Bauer D."/>
            <person name="Andreopoulos W."/>
            <person name="Pangilinan J."/>
            <person name="LaButti K."/>
            <person name="Riley R."/>
            <person name="Lipzen A."/>
            <person name="Clum A."/>
            <person name="Drula E."/>
            <person name="Henrissat B."/>
            <person name="Kohler A."/>
            <person name="Grigoriev I.V."/>
            <person name="Martin F.M."/>
            <person name="Hacquard S."/>
        </authorList>
    </citation>
    <scope>NUCLEOTIDE SEQUENCE [LARGE SCALE GENOMIC DNA]</scope>
    <source>
        <strain evidence="2 3">MPI-CAGE-CH-0241</strain>
    </source>
</reference>
<evidence type="ECO:0008006" key="4">
    <source>
        <dbReference type="Google" id="ProtNLM"/>
    </source>
</evidence>
<keyword evidence="1" id="KW-0812">Transmembrane</keyword>
<organism evidence="2 3">
    <name type="scientific">Thelonectria olida</name>
    <dbReference type="NCBI Taxonomy" id="1576542"/>
    <lineage>
        <taxon>Eukaryota</taxon>
        <taxon>Fungi</taxon>
        <taxon>Dikarya</taxon>
        <taxon>Ascomycota</taxon>
        <taxon>Pezizomycotina</taxon>
        <taxon>Sordariomycetes</taxon>
        <taxon>Hypocreomycetidae</taxon>
        <taxon>Hypocreales</taxon>
        <taxon>Nectriaceae</taxon>
        <taxon>Thelonectria</taxon>
    </lineage>
</organism>
<accession>A0A9P8WF55</accession>
<gene>
    <name evidence="2" type="ORF">B0T10DRAFT_183643</name>
</gene>
<evidence type="ECO:0000256" key="1">
    <source>
        <dbReference type="SAM" id="Phobius"/>
    </source>
</evidence>
<comment type="caution">
    <text evidence="2">The sequence shown here is derived from an EMBL/GenBank/DDBJ whole genome shotgun (WGS) entry which is preliminary data.</text>
</comment>
<proteinExistence type="predicted"/>
<evidence type="ECO:0000313" key="2">
    <source>
        <dbReference type="EMBL" id="KAH6897361.1"/>
    </source>
</evidence>
<protein>
    <recommendedName>
        <fullName evidence="4">Transmembrane protein</fullName>
    </recommendedName>
</protein>
<dbReference type="AlphaFoldDB" id="A0A9P8WF55"/>